<evidence type="ECO:0000256" key="1">
    <source>
        <dbReference type="ARBA" id="ARBA00022801"/>
    </source>
</evidence>
<dbReference type="GO" id="GO:0008745">
    <property type="term" value="F:N-acetylmuramoyl-L-alanine amidase activity"/>
    <property type="evidence" value="ECO:0007669"/>
    <property type="project" value="InterPro"/>
</dbReference>
<dbReference type="InterPro" id="IPR002508">
    <property type="entry name" value="MurNAc-LAA_cat"/>
</dbReference>
<reference evidence="3" key="2">
    <citation type="journal article" date="2021" name="PeerJ">
        <title>Extensive microbial diversity within the chicken gut microbiome revealed by metagenomics and culture.</title>
        <authorList>
            <person name="Gilroy R."/>
            <person name="Ravi A."/>
            <person name="Getino M."/>
            <person name="Pursley I."/>
            <person name="Horton D.L."/>
            <person name="Alikhan N.F."/>
            <person name="Baker D."/>
            <person name="Gharbi K."/>
            <person name="Hall N."/>
            <person name="Watson M."/>
            <person name="Adriaenssens E.M."/>
            <person name="Foster-Nyarko E."/>
            <person name="Jarju S."/>
            <person name="Secka A."/>
            <person name="Antonio M."/>
            <person name="Oren A."/>
            <person name="Chaudhuri R.R."/>
            <person name="La Ragione R."/>
            <person name="Hildebrand F."/>
            <person name="Pallen M.J."/>
        </authorList>
    </citation>
    <scope>NUCLEOTIDE SEQUENCE</scope>
    <source>
        <strain evidence="3">USAMLcec3-3695</strain>
    </source>
</reference>
<accession>A0A9D1SF99</accession>
<reference evidence="3" key="1">
    <citation type="submission" date="2020-10" db="EMBL/GenBank/DDBJ databases">
        <authorList>
            <person name="Gilroy R."/>
        </authorList>
    </citation>
    <scope>NUCLEOTIDE SEQUENCE</scope>
    <source>
        <strain evidence="3">USAMLcec3-3695</strain>
    </source>
</reference>
<name>A0A9D1SF99_9FIRM</name>
<dbReference type="AlphaFoldDB" id="A0A9D1SF99"/>
<dbReference type="Pfam" id="PF01520">
    <property type="entry name" value="Amidase_3"/>
    <property type="match status" value="1"/>
</dbReference>
<proteinExistence type="predicted"/>
<organism evidence="3 4">
    <name type="scientific">Candidatus Ornithomonoglobus merdipullorum</name>
    <dbReference type="NCBI Taxonomy" id="2840895"/>
    <lineage>
        <taxon>Bacteria</taxon>
        <taxon>Bacillati</taxon>
        <taxon>Bacillota</taxon>
        <taxon>Clostridia</taxon>
        <taxon>Candidatus Ornithomonoglobus</taxon>
    </lineage>
</organism>
<dbReference type="CDD" id="cd02696">
    <property type="entry name" value="MurNAc-LAA"/>
    <property type="match status" value="1"/>
</dbReference>
<gene>
    <name evidence="3" type="ORF">IAA61_06935</name>
</gene>
<dbReference type="PANTHER" id="PTHR30404">
    <property type="entry name" value="N-ACETYLMURAMOYL-L-ALANINE AMIDASE"/>
    <property type="match status" value="1"/>
</dbReference>
<dbReference type="GO" id="GO:0030288">
    <property type="term" value="C:outer membrane-bounded periplasmic space"/>
    <property type="evidence" value="ECO:0007669"/>
    <property type="project" value="TreeGrafter"/>
</dbReference>
<evidence type="ECO:0000313" key="4">
    <source>
        <dbReference type="Proteomes" id="UP000824109"/>
    </source>
</evidence>
<keyword evidence="1" id="KW-0378">Hydrolase</keyword>
<dbReference type="GO" id="GO:0009253">
    <property type="term" value="P:peptidoglycan catabolic process"/>
    <property type="evidence" value="ECO:0007669"/>
    <property type="project" value="InterPro"/>
</dbReference>
<sequence>MKKNSSDSLFFLLLILLGITTALTAAGFFYSRNGGSVPSFAPGAARLCVVLDAGHGSPDGGAVGSGGTQEKDVNLAIVMKLREVFEGRGAKVILTREGDSGIYDADAETIREKKVSDMHNRLSIINGSGADLFISIHMNAFSDSSQSGLHVFYSGNHPEAEAVAEAIQTRISEITGAKTHAVKAASETLFLMKDPVPPSVLVECGFISNPEEERLLNDDEYRSKIAYAIADAVLDSGHGI</sequence>
<protein>
    <submittedName>
        <fullName evidence="3">N-acetylmuramoyl-L-alanine amidase</fullName>
    </submittedName>
</protein>
<dbReference type="Gene3D" id="3.40.630.40">
    <property type="entry name" value="Zn-dependent exopeptidases"/>
    <property type="match status" value="1"/>
</dbReference>
<evidence type="ECO:0000259" key="2">
    <source>
        <dbReference type="SMART" id="SM00646"/>
    </source>
</evidence>
<evidence type="ECO:0000313" key="3">
    <source>
        <dbReference type="EMBL" id="HIU57532.1"/>
    </source>
</evidence>
<comment type="caution">
    <text evidence="3">The sequence shown here is derived from an EMBL/GenBank/DDBJ whole genome shotgun (WGS) entry which is preliminary data.</text>
</comment>
<dbReference type="SMART" id="SM00646">
    <property type="entry name" value="Ami_3"/>
    <property type="match status" value="1"/>
</dbReference>
<dbReference type="EMBL" id="DVNB01000072">
    <property type="protein sequence ID" value="HIU57532.1"/>
    <property type="molecule type" value="Genomic_DNA"/>
</dbReference>
<dbReference type="Proteomes" id="UP000824109">
    <property type="component" value="Unassembled WGS sequence"/>
</dbReference>
<dbReference type="SUPFAM" id="SSF53187">
    <property type="entry name" value="Zn-dependent exopeptidases"/>
    <property type="match status" value="1"/>
</dbReference>
<dbReference type="InterPro" id="IPR050695">
    <property type="entry name" value="N-acetylmuramoyl_amidase_3"/>
</dbReference>
<dbReference type="PANTHER" id="PTHR30404:SF0">
    <property type="entry name" value="N-ACETYLMURAMOYL-L-ALANINE AMIDASE AMIC"/>
    <property type="match status" value="1"/>
</dbReference>
<feature type="domain" description="MurNAc-LAA" evidence="2">
    <location>
        <begin position="122"/>
        <end position="234"/>
    </location>
</feature>